<reference evidence="1 2" key="1">
    <citation type="submission" date="2017-02" db="EMBL/GenBank/DDBJ databases">
        <title>Paraburkholderia sophoroidis sp. nov. and Paraburkholderia steynii sp. nov. rhizobial symbionts of the fynbos legume Hypocalyptus sophoroides.</title>
        <authorList>
            <person name="Steenkamp E.T."/>
            <person name="Beukes C.W."/>
            <person name="Van Zyl E."/>
            <person name="Avontuur J."/>
            <person name="Chan W.Y."/>
            <person name="Hassen A."/>
            <person name="Palmer M."/>
            <person name="Mthombeni L."/>
            <person name="Phalane F."/>
            <person name="Sereme K."/>
            <person name="Venter S.N."/>
        </authorList>
    </citation>
    <scope>NUCLEOTIDE SEQUENCE [LARGE SCALE GENOMIC DNA]</scope>
    <source>
        <strain evidence="1 2">HC1.1ba</strain>
    </source>
</reference>
<dbReference type="InterPro" id="IPR012441">
    <property type="entry name" value="DUF1643"/>
</dbReference>
<dbReference type="Pfam" id="PF07799">
    <property type="entry name" value="DUF1643"/>
    <property type="match status" value="1"/>
</dbReference>
<evidence type="ECO:0000313" key="1">
    <source>
        <dbReference type="EMBL" id="TCG04707.1"/>
    </source>
</evidence>
<dbReference type="AlphaFoldDB" id="A0A4R0XCF8"/>
<sequence>MSAIIRLCCGYRDRLEREIPATGIVVVFFGVNPSRADSSVRDQTALKWTGFANRWGAASTSPATCSHGACVCRRPCHRRRSNRS</sequence>
<keyword evidence="2" id="KW-1185">Reference proteome</keyword>
<name>A0A4R0XCF8_9BURK</name>
<dbReference type="Proteomes" id="UP000294200">
    <property type="component" value="Unassembled WGS sequence"/>
</dbReference>
<accession>A0A4R0XCF8</accession>
<organism evidence="1 2">
    <name type="scientific">Paraburkholderia steynii</name>
    <dbReference type="NCBI Taxonomy" id="1245441"/>
    <lineage>
        <taxon>Bacteria</taxon>
        <taxon>Pseudomonadati</taxon>
        <taxon>Pseudomonadota</taxon>
        <taxon>Betaproteobacteria</taxon>
        <taxon>Burkholderiales</taxon>
        <taxon>Burkholderiaceae</taxon>
        <taxon>Paraburkholderia</taxon>
    </lineage>
</organism>
<evidence type="ECO:0008006" key="3">
    <source>
        <dbReference type="Google" id="ProtNLM"/>
    </source>
</evidence>
<comment type="caution">
    <text evidence="1">The sequence shown here is derived from an EMBL/GenBank/DDBJ whole genome shotgun (WGS) entry which is preliminary data.</text>
</comment>
<evidence type="ECO:0000313" key="2">
    <source>
        <dbReference type="Proteomes" id="UP000294200"/>
    </source>
</evidence>
<dbReference type="EMBL" id="MWML01000226">
    <property type="protein sequence ID" value="TCG04707.1"/>
    <property type="molecule type" value="Genomic_DNA"/>
</dbReference>
<gene>
    <name evidence="1" type="ORF">BZM27_38925</name>
</gene>
<proteinExistence type="predicted"/>
<protein>
    <recommendedName>
        <fullName evidence="3">DUF1643 domain-containing protein</fullName>
    </recommendedName>
</protein>